<gene>
    <name evidence="1" type="ORF">PLA107_029680</name>
</gene>
<sequence length="165" mass="16981">MFALIIAIIAIALTVYLAVSTLFYGGDGLSNGSARAIASTFINQGQQISGAHVLYKNDNAGLSLSEAAETATAKTAVSTELTKLVADQYLSSVPTPPAGLQYRVAESFDADGTTVPKVIVAEAAAGETIANEVCDIIADQSANSTGTFGCVKGATADANKVWYRI</sequence>
<dbReference type="RefSeq" id="WP_005742429.1">
    <property type="nucleotide sequence ID" value="NZ_CP031226.1"/>
</dbReference>
<proteinExistence type="predicted"/>
<reference evidence="1 2" key="1">
    <citation type="journal article" date="2011" name="PLoS Pathog.">
        <title>Dynamic evolution of pathogenicity revealed by sequencing and comparative genomics of 19 Pseudomonas syringae isolates.</title>
        <authorList>
            <person name="Baltrus D.A."/>
            <person name="Nishimura M.T."/>
            <person name="Romanchuk A."/>
            <person name="Chang J.H."/>
            <person name="Mukhtar M.S."/>
            <person name="Cherkis K."/>
            <person name="Roach J."/>
            <person name="Grant S.R."/>
            <person name="Jones C.D."/>
            <person name="Dangl J.L."/>
        </authorList>
    </citation>
    <scope>NUCLEOTIDE SEQUENCE [LARGE SCALE GENOMIC DNA]</scope>
    <source>
        <strain evidence="1 2">M301315</strain>
    </source>
</reference>
<dbReference type="EMBL" id="CP031226">
    <property type="protein sequence ID" value="AXH59399.1"/>
    <property type="molecule type" value="Genomic_DNA"/>
</dbReference>
<evidence type="ECO:0000313" key="1">
    <source>
        <dbReference type="EMBL" id="AXH59399.1"/>
    </source>
</evidence>
<name>A0AAD0PVM4_PSEAV</name>
<geneLocation type="plasmid" evidence="2">
    <name>pmppla107</name>
</geneLocation>
<keyword evidence="1" id="KW-0614">Plasmid</keyword>
<dbReference type="GeneID" id="39474011"/>
<evidence type="ECO:0000313" key="2">
    <source>
        <dbReference type="Proteomes" id="UP000006426"/>
    </source>
</evidence>
<accession>A0AAD0PVM4</accession>
<dbReference type="Proteomes" id="UP000006426">
    <property type="component" value="Plasmid pmppla107"/>
</dbReference>
<organism evidence="1 2">
    <name type="scientific">Pseudomonas amygdali pv. lachrymans str. M301315</name>
    <dbReference type="NCBI Taxonomy" id="629260"/>
    <lineage>
        <taxon>Bacteria</taxon>
        <taxon>Pseudomonadati</taxon>
        <taxon>Pseudomonadota</taxon>
        <taxon>Gammaproteobacteria</taxon>
        <taxon>Pseudomonadales</taxon>
        <taxon>Pseudomonadaceae</taxon>
        <taxon>Pseudomonas</taxon>
        <taxon>Pseudomonas amygdali</taxon>
    </lineage>
</organism>
<dbReference type="AlphaFoldDB" id="A0AAD0PVM4"/>
<protein>
    <submittedName>
        <fullName evidence="1">Uncharacterized protein</fullName>
    </submittedName>
</protein>